<reference evidence="2" key="1">
    <citation type="submission" date="2020-01" db="EMBL/GenBank/DDBJ databases">
        <authorList>
            <person name="Mishra B."/>
        </authorList>
    </citation>
    <scope>NUCLEOTIDE SEQUENCE [LARGE SCALE GENOMIC DNA]</scope>
</reference>
<keyword evidence="1" id="KW-0472">Membrane</keyword>
<feature type="transmembrane region" description="Helical" evidence="1">
    <location>
        <begin position="228"/>
        <end position="250"/>
    </location>
</feature>
<dbReference type="EMBL" id="CACVBM020001451">
    <property type="protein sequence ID" value="CAA7050465.1"/>
    <property type="molecule type" value="Genomic_DNA"/>
</dbReference>
<dbReference type="AlphaFoldDB" id="A0A6D2KQK9"/>
<feature type="transmembrane region" description="Helical" evidence="1">
    <location>
        <begin position="315"/>
        <end position="336"/>
    </location>
</feature>
<evidence type="ECO:0000256" key="1">
    <source>
        <dbReference type="SAM" id="Phobius"/>
    </source>
</evidence>
<evidence type="ECO:0000313" key="2">
    <source>
        <dbReference type="EMBL" id="CAA7050465.1"/>
    </source>
</evidence>
<feature type="transmembrane region" description="Helical" evidence="1">
    <location>
        <begin position="286"/>
        <end position="309"/>
    </location>
</feature>
<proteinExistence type="predicted"/>
<dbReference type="Proteomes" id="UP000467841">
    <property type="component" value="Unassembled WGS sequence"/>
</dbReference>
<feature type="transmembrane region" description="Helical" evidence="1">
    <location>
        <begin position="256"/>
        <end position="274"/>
    </location>
</feature>
<keyword evidence="1" id="KW-0812">Transmembrane</keyword>
<organism evidence="2 3">
    <name type="scientific">Microthlaspi erraticum</name>
    <dbReference type="NCBI Taxonomy" id="1685480"/>
    <lineage>
        <taxon>Eukaryota</taxon>
        <taxon>Viridiplantae</taxon>
        <taxon>Streptophyta</taxon>
        <taxon>Embryophyta</taxon>
        <taxon>Tracheophyta</taxon>
        <taxon>Spermatophyta</taxon>
        <taxon>Magnoliopsida</taxon>
        <taxon>eudicotyledons</taxon>
        <taxon>Gunneridae</taxon>
        <taxon>Pentapetalae</taxon>
        <taxon>rosids</taxon>
        <taxon>malvids</taxon>
        <taxon>Brassicales</taxon>
        <taxon>Brassicaceae</taxon>
        <taxon>Coluteocarpeae</taxon>
        <taxon>Microthlaspi</taxon>
    </lineage>
</organism>
<evidence type="ECO:0000313" key="3">
    <source>
        <dbReference type="Proteomes" id="UP000467841"/>
    </source>
</evidence>
<sequence length="352" mass="39248">MFDSFPQRDVDVSVCFTVSQGRETVFAVLDFSSLPSADSDIRDDEELSETTKRLLKTASPAHLFLAFSSWLSKRTGLSKDDATTLLLKYKWDEDLIVQKWNTAGNDVISRTGIIFPSLFAPLEEEVPCAQCQSPSVCKNFGCDHLICNRCTKGIYLCFPLLSFFFLYVEEKISEGELNIKCPLFYCNKVMASSRFLDEVSADHKNLFREGLTGNYNASKIKKDVVNSFDGFAAAFHSGLGLVTGFVARIWSNKWRAVSTLLLLFVFCRLFYGCTGATLQCVAELSILNILAMTAKIGSILKLFFLYLLLKIALNNHVFTVAVLSSVATCIFIFLVIAKVISSCVRVVARTFT</sequence>
<dbReference type="OrthoDB" id="1062910at2759"/>
<accession>A0A6D2KQK9</accession>
<name>A0A6D2KQK9_9BRAS</name>
<comment type="caution">
    <text evidence="2">The sequence shown here is derived from an EMBL/GenBank/DDBJ whole genome shotgun (WGS) entry which is preliminary data.</text>
</comment>
<gene>
    <name evidence="2" type="ORF">MERR_LOCUS37700</name>
</gene>
<protein>
    <submittedName>
        <fullName evidence="2">Uncharacterized protein</fullName>
    </submittedName>
</protein>
<keyword evidence="3" id="KW-1185">Reference proteome</keyword>
<keyword evidence="1" id="KW-1133">Transmembrane helix</keyword>